<sequence>MCMTMVERYHDNLT</sequence>
<evidence type="ECO:0000313" key="1">
    <source>
        <dbReference type="EMBL" id="KHG16178.1"/>
    </source>
</evidence>
<protein>
    <submittedName>
        <fullName evidence="1">Uncharacterized protein</fullName>
    </submittedName>
</protein>
<name>A0A0B0NNQ0_GOSAR</name>
<reference evidence="2" key="1">
    <citation type="submission" date="2014-09" db="EMBL/GenBank/DDBJ databases">
        <authorList>
            <person name="Mudge J."/>
            <person name="Ramaraj T."/>
            <person name="Lindquist I.E."/>
            <person name="Bharti A.K."/>
            <person name="Sundararajan A."/>
            <person name="Cameron C.T."/>
            <person name="Woodward J.E."/>
            <person name="May G.D."/>
            <person name="Brubaker C."/>
            <person name="Broadhvest J."/>
            <person name="Wilkins T.A."/>
        </authorList>
    </citation>
    <scope>NUCLEOTIDE SEQUENCE</scope>
    <source>
        <strain evidence="2">cv. AKA8401</strain>
    </source>
</reference>
<keyword evidence="2" id="KW-1185">Reference proteome</keyword>
<evidence type="ECO:0000313" key="2">
    <source>
        <dbReference type="Proteomes" id="UP000032142"/>
    </source>
</evidence>
<dbReference type="Proteomes" id="UP000032142">
    <property type="component" value="Unassembled WGS sequence"/>
</dbReference>
<gene>
    <name evidence="1" type="ORF">F383_21132</name>
</gene>
<organism evidence="1 2">
    <name type="scientific">Gossypium arboreum</name>
    <name type="common">Tree cotton</name>
    <name type="synonym">Gossypium nanking</name>
    <dbReference type="NCBI Taxonomy" id="29729"/>
    <lineage>
        <taxon>Eukaryota</taxon>
        <taxon>Viridiplantae</taxon>
        <taxon>Streptophyta</taxon>
        <taxon>Embryophyta</taxon>
        <taxon>Tracheophyta</taxon>
        <taxon>Spermatophyta</taxon>
        <taxon>Magnoliopsida</taxon>
        <taxon>eudicotyledons</taxon>
        <taxon>Gunneridae</taxon>
        <taxon>Pentapetalae</taxon>
        <taxon>rosids</taxon>
        <taxon>malvids</taxon>
        <taxon>Malvales</taxon>
        <taxon>Malvaceae</taxon>
        <taxon>Malvoideae</taxon>
        <taxon>Gossypium</taxon>
    </lineage>
</organism>
<accession>A0A0B0NNQ0</accession>
<proteinExistence type="predicted"/>
<dbReference type="EMBL" id="KN405621">
    <property type="protein sequence ID" value="KHG16178.1"/>
    <property type="molecule type" value="Genomic_DNA"/>
</dbReference>